<evidence type="ECO:0000256" key="2">
    <source>
        <dbReference type="ARBA" id="ARBA00022517"/>
    </source>
</evidence>
<dbReference type="PANTHER" id="PTHR33867">
    <property type="entry name" value="RIBOSOME MATURATION FACTOR RIMP"/>
    <property type="match status" value="1"/>
</dbReference>
<dbReference type="RefSeq" id="WP_151666601.1">
    <property type="nucleotide sequence ID" value="NZ_WBVO01000002.1"/>
</dbReference>
<dbReference type="OrthoDB" id="9789702at2"/>
<protein>
    <recommendedName>
        <fullName evidence="3">Ribosome maturation factor RimP</fullName>
    </recommendedName>
</protein>
<accession>A0A6N6RJL4</accession>
<dbReference type="GO" id="GO:0000028">
    <property type="term" value="P:ribosomal small subunit assembly"/>
    <property type="evidence" value="ECO:0007669"/>
    <property type="project" value="TreeGrafter"/>
</dbReference>
<organism evidence="5 6">
    <name type="scientific">Phaeocystidibacter luteus</name>
    <dbReference type="NCBI Taxonomy" id="911197"/>
    <lineage>
        <taxon>Bacteria</taxon>
        <taxon>Pseudomonadati</taxon>
        <taxon>Bacteroidota</taxon>
        <taxon>Flavobacteriia</taxon>
        <taxon>Flavobacteriales</taxon>
        <taxon>Phaeocystidibacteraceae</taxon>
        <taxon>Phaeocystidibacter</taxon>
    </lineage>
</organism>
<dbReference type="Pfam" id="PF02576">
    <property type="entry name" value="RimP_N"/>
    <property type="match status" value="1"/>
</dbReference>
<comment type="subcellular location">
    <subcellularLocation>
        <location evidence="3">Cytoplasm</location>
    </subcellularLocation>
</comment>
<dbReference type="AlphaFoldDB" id="A0A6N6RJL4"/>
<dbReference type="Proteomes" id="UP000468650">
    <property type="component" value="Unassembled WGS sequence"/>
</dbReference>
<comment type="function">
    <text evidence="3">Required for maturation of 30S ribosomal subunits.</text>
</comment>
<dbReference type="GO" id="GO:0005829">
    <property type="term" value="C:cytosol"/>
    <property type="evidence" value="ECO:0007669"/>
    <property type="project" value="TreeGrafter"/>
</dbReference>
<dbReference type="SUPFAM" id="SSF75420">
    <property type="entry name" value="YhbC-like, N-terminal domain"/>
    <property type="match status" value="1"/>
</dbReference>
<dbReference type="EMBL" id="WBVO01000002">
    <property type="protein sequence ID" value="KAB2813933.1"/>
    <property type="molecule type" value="Genomic_DNA"/>
</dbReference>
<proteinExistence type="inferred from homology"/>
<keyword evidence="6" id="KW-1185">Reference proteome</keyword>
<dbReference type="InterPro" id="IPR028989">
    <property type="entry name" value="RimP_N"/>
</dbReference>
<dbReference type="InterPro" id="IPR035956">
    <property type="entry name" value="RimP_N_sf"/>
</dbReference>
<evidence type="ECO:0000256" key="1">
    <source>
        <dbReference type="ARBA" id="ARBA00022490"/>
    </source>
</evidence>
<gene>
    <name evidence="3 5" type="primary">rimP</name>
    <name evidence="5" type="ORF">F8C67_04405</name>
</gene>
<evidence type="ECO:0000313" key="6">
    <source>
        <dbReference type="Proteomes" id="UP000468650"/>
    </source>
</evidence>
<keyword evidence="1 3" id="KW-0963">Cytoplasm</keyword>
<evidence type="ECO:0000256" key="3">
    <source>
        <dbReference type="HAMAP-Rule" id="MF_01077"/>
    </source>
</evidence>
<dbReference type="GO" id="GO:0006412">
    <property type="term" value="P:translation"/>
    <property type="evidence" value="ECO:0007669"/>
    <property type="project" value="TreeGrafter"/>
</dbReference>
<comment type="caution">
    <text evidence="5">The sequence shown here is derived from an EMBL/GenBank/DDBJ whole genome shotgun (WGS) entry which is preliminary data.</text>
</comment>
<evidence type="ECO:0000313" key="5">
    <source>
        <dbReference type="EMBL" id="KAB2813933.1"/>
    </source>
</evidence>
<comment type="similarity">
    <text evidence="3">Belongs to the RimP family.</text>
</comment>
<feature type="domain" description="Ribosome maturation factor RimP N-terminal" evidence="4">
    <location>
        <begin position="9"/>
        <end position="74"/>
    </location>
</feature>
<reference evidence="5 6" key="1">
    <citation type="submission" date="2019-09" db="EMBL/GenBank/DDBJ databases">
        <title>Genomes of family Cryomorphaceae.</title>
        <authorList>
            <person name="Bowman J.P."/>
        </authorList>
    </citation>
    <scope>NUCLEOTIDE SEQUENCE [LARGE SCALE GENOMIC DNA]</scope>
    <source>
        <strain evidence="5 6">LMG 25704</strain>
    </source>
</reference>
<evidence type="ECO:0000259" key="4">
    <source>
        <dbReference type="Pfam" id="PF02576"/>
    </source>
</evidence>
<dbReference type="HAMAP" id="MF_01077">
    <property type="entry name" value="RimP"/>
    <property type="match status" value="1"/>
</dbReference>
<keyword evidence="2 3" id="KW-0690">Ribosome biogenesis</keyword>
<sequence length="153" mass="17270">MTEEKIRPLVETALEERGAFLVELHVSSGGNIMVYADKDDGIDLGDLKMISRHIEGALDREVEDFSLEVSSPGAFSPFKLHRQYLKNKGRSVEVRLEDGTKHKGMMVEVTETGITLETQKRVPKETGKGKKTITVREDLTFDQIAETKLEFKF</sequence>
<dbReference type="Gene3D" id="3.30.300.70">
    <property type="entry name" value="RimP-like superfamily, N-terminal"/>
    <property type="match status" value="1"/>
</dbReference>
<dbReference type="InterPro" id="IPR003728">
    <property type="entry name" value="Ribosome_maturation_RimP"/>
</dbReference>
<dbReference type="NCBIfam" id="NF002531">
    <property type="entry name" value="PRK02001.1"/>
    <property type="match status" value="1"/>
</dbReference>
<dbReference type="PANTHER" id="PTHR33867:SF1">
    <property type="entry name" value="RIBOSOME MATURATION FACTOR RIMP"/>
    <property type="match status" value="1"/>
</dbReference>
<name>A0A6N6RJL4_9FLAO</name>